<reference evidence="2 3" key="1">
    <citation type="journal article" date="2016" name="Nat. Commun.">
        <title>Thousands of microbial genomes shed light on interconnected biogeochemical processes in an aquifer system.</title>
        <authorList>
            <person name="Anantharaman K."/>
            <person name="Brown C.T."/>
            <person name="Hug L.A."/>
            <person name="Sharon I."/>
            <person name="Castelle C.J."/>
            <person name="Probst A.J."/>
            <person name="Thomas B.C."/>
            <person name="Singh A."/>
            <person name="Wilkins M.J."/>
            <person name="Karaoz U."/>
            <person name="Brodie E.L."/>
            <person name="Williams K.H."/>
            <person name="Hubbard S.S."/>
            <person name="Banfield J.F."/>
        </authorList>
    </citation>
    <scope>NUCLEOTIDE SEQUENCE [LARGE SCALE GENOMIC DNA]</scope>
</reference>
<dbReference type="Proteomes" id="UP000178114">
    <property type="component" value="Unassembled WGS sequence"/>
</dbReference>
<keyword evidence="1" id="KW-0812">Transmembrane</keyword>
<evidence type="ECO:0000313" key="3">
    <source>
        <dbReference type="Proteomes" id="UP000178114"/>
    </source>
</evidence>
<name>A0A1F5X0M5_9BACT</name>
<protein>
    <submittedName>
        <fullName evidence="2">Uncharacterized protein</fullName>
    </submittedName>
</protein>
<accession>A0A1F5X0M5</accession>
<dbReference type="EMBL" id="MFID01000010">
    <property type="protein sequence ID" value="OGF81458.1"/>
    <property type="molecule type" value="Genomic_DNA"/>
</dbReference>
<proteinExistence type="predicted"/>
<comment type="caution">
    <text evidence="2">The sequence shown here is derived from an EMBL/GenBank/DDBJ whole genome shotgun (WGS) entry which is preliminary data.</text>
</comment>
<evidence type="ECO:0000313" key="2">
    <source>
        <dbReference type="EMBL" id="OGF81458.1"/>
    </source>
</evidence>
<keyword evidence="1" id="KW-0472">Membrane</keyword>
<feature type="transmembrane region" description="Helical" evidence="1">
    <location>
        <begin position="7"/>
        <end position="29"/>
    </location>
</feature>
<keyword evidence="1" id="KW-1133">Transmembrane helix</keyword>
<evidence type="ECO:0000256" key="1">
    <source>
        <dbReference type="SAM" id="Phobius"/>
    </source>
</evidence>
<dbReference type="AlphaFoldDB" id="A0A1F5X0M5"/>
<gene>
    <name evidence="2" type="ORF">A2930_04410</name>
</gene>
<organism evidence="2 3">
    <name type="scientific">Candidatus Giovannonibacteria bacterium RIFCSPLOWO2_01_FULL_45_34</name>
    <dbReference type="NCBI Taxonomy" id="1798351"/>
    <lineage>
        <taxon>Bacteria</taxon>
        <taxon>Candidatus Giovannoniibacteriota</taxon>
    </lineage>
</organism>
<sequence length="173" mass="19376">MNISGKSLFIFLGNVLLFLCLTAAGWFLYLKINTESGVIADASAQIALLQEKEREFDESSSNIIKYDAEIQKLKGAFLTEASFVEFLRATEELAKKAEVKFKAVNAVLPTGNDDRAALTFELEGGKIQLVRFFILLDKIPYSGMVEKMQWTRQGKVGDIVKVSADYQIFNYAK</sequence>
<dbReference type="STRING" id="1798351.A2930_04410"/>